<dbReference type="AlphaFoldDB" id="A0A918LJ02"/>
<gene>
    <name evidence="1" type="ORF">GCM10010238_52450</name>
</gene>
<dbReference type="Proteomes" id="UP000653493">
    <property type="component" value="Unassembled WGS sequence"/>
</dbReference>
<proteinExistence type="predicted"/>
<protein>
    <recommendedName>
        <fullName evidence="3">DUF1963 domain-containing protein</fullName>
    </recommendedName>
</protein>
<dbReference type="EMBL" id="BMSL01000020">
    <property type="protein sequence ID" value="GGS56605.1"/>
    <property type="molecule type" value="Genomic_DNA"/>
</dbReference>
<comment type="caution">
    <text evidence="1">The sequence shown here is derived from an EMBL/GenBank/DDBJ whole genome shotgun (WGS) entry which is preliminary data.</text>
</comment>
<evidence type="ECO:0000313" key="2">
    <source>
        <dbReference type="Proteomes" id="UP000653493"/>
    </source>
</evidence>
<organism evidence="1 2">
    <name type="scientific">Streptomyces griseoviridis</name>
    <dbReference type="NCBI Taxonomy" id="45398"/>
    <lineage>
        <taxon>Bacteria</taxon>
        <taxon>Bacillati</taxon>
        <taxon>Actinomycetota</taxon>
        <taxon>Actinomycetes</taxon>
        <taxon>Kitasatosporales</taxon>
        <taxon>Streptomycetaceae</taxon>
        <taxon>Streptomyces</taxon>
    </lineage>
</organism>
<sequence length="144" mass="15301">MQFLAHLPLGPTVISVFFCQNDPGMCDDWDATSGANRAFAFSGELSPATVPTEGETLLGAVTTLRPHPADSPASTPVVGRLGGEPDWIQGDETPACPDCATRMTFTAELEEGSDFTTSANFGGGGRGYVFHCRPCNEAAFLWQR</sequence>
<reference evidence="1" key="1">
    <citation type="journal article" date="2014" name="Int. J. Syst. Evol. Microbiol.">
        <title>Complete genome sequence of Corynebacterium casei LMG S-19264T (=DSM 44701T), isolated from a smear-ripened cheese.</title>
        <authorList>
            <consortium name="US DOE Joint Genome Institute (JGI-PGF)"/>
            <person name="Walter F."/>
            <person name="Albersmeier A."/>
            <person name="Kalinowski J."/>
            <person name="Ruckert C."/>
        </authorList>
    </citation>
    <scope>NUCLEOTIDE SEQUENCE</scope>
    <source>
        <strain evidence="1">JCM 4234</strain>
    </source>
</reference>
<evidence type="ECO:0008006" key="3">
    <source>
        <dbReference type="Google" id="ProtNLM"/>
    </source>
</evidence>
<accession>A0A918LJ02</accession>
<evidence type="ECO:0000313" key="1">
    <source>
        <dbReference type="EMBL" id="GGS56605.1"/>
    </source>
</evidence>
<reference evidence="1" key="2">
    <citation type="submission" date="2020-09" db="EMBL/GenBank/DDBJ databases">
        <authorList>
            <person name="Sun Q."/>
            <person name="Ohkuma M."/>
        </authorList>
    </citation>
    <scope>NUCLEOTIDE SEQUENCE</scope>
    <source>
        <strain evidence="1">JCM 4234</strain>
    </source>
</reference>
<keyword evidence="2" id="KW-1185">Reference proteome</keyword>
<name>A0A918LJ02_STRGD</name>